<keyword evidence="2" id="KW-0238">DNA-binding</keyword>
<dbReference type="Proteomes" id="UP000746649">
    <property type="component" value="Unassembled WGS sequence"/>
</dbReference>
<dbReference type="InterPro" id="IPR036388">
    <property type="entry name" value="WH-like_DNA-bd_sf"/>
</dbReference>
<evidence type="ECO:0000256" key="2">
    <source>
        <dbReference type="ARBA" id="ARBA00023125"/>
    </source>
</evidence>
<evidence type="ECO:0000313" key="6">
    <source>
        <dbReference type="Proteomes" id="UP000746649"/>
    </source>
</evidence>
<proteinExistence type="predicted"/>
<name>A0ABS0ZVJ0_9ENTR</name>
<dbReference type="CDD" id="cd06170">
    <property type="entry name" value="LuxR_C_like"/>
    <property type="match status" value="1"/>
</dbReference>
<sequence length="217" mass="24843">MGKKLSPVAERLCHESTITVITTDRYFFMAIKHIIHSMLPEILSEKGVLYNVVHCESVFHMNFQDMIQNEDRLLIADYDVRLIGNSQVLNLIQGMKIFGSMMLVIHKELPIAEVDCCLAKGAPVAEIKKNLRDFILQKRAPQNINITSNQLLSRFTRREHQIIRMILKGKRVESIAKALNVSPKTIYAHRSRIYQKVGVRNLQGLFHNGGLLTSQHK</sequence>
<dbReference type="RefSeq" id="WP_060569590.1">
    <property type="nucleotide sequence ID" value="NZ_CBCYHD010000001.1"/>
</dbReference>
<dbReference type="InterPro" id="IPR000792">
    <property type="entry name" value="Tscrpt_reg_LuxR_C"/>
</dbReference>
<dbReference type="PANTHER" id="PTHR44688">
    <property type="entry name" value="DNA-BINDING TRANSCRIPTIONAL ACTIVATOR DEVR_DOSR"/>
    <property type="match status" value="1"/>
</dbReference>
<gene>
    <name evidence="5" type="ORF">I6M88_17920</name>
</gene>
<evidence type="ECO:0000256" key="1">
    <source>
        <dbReference type="ARBA" id="ARBA00023015"/>
    </source>
</evidence>
<keyword evidence="3" id="KW-0804">Transcription</keyword>
<dbReference type="EMBL" id="JADWND010000009">
    <property type="protein sequence ID" value="MBJ8382837.1"/>
    <property type="molecule type" value="Genomic_DNA"/>
</dbReference>
<comment type="caution">
    <text evidence="5">The sequence shown here is derived from an EMBL/GenBank/DDBJ whole genome shotgun (WGS) entry which is preliminary data.</text>
</comment>
<feature type="domain" description="HTH luxR-type" evidence="4">
    <location>
        <begin position="148"/>
        <end position="213"/>
    </location>
</feature>
<dbReference type="InterPro" id="IPR016032">
    <property type="entry name" value="Sig_transdc_resp-reg_C-effctor"/>
</dbReference>
<dbReference type="PROSITE" id="PS00622">
    <property type="entry name" value="HTH_LUXR_1"/>
    <property type="match status" value="1"/>
</dbReference>
<dbReference type="Pfam" id="PF00196">
    <property type="entry name" value="GerE"/>
    <property type="match status" value="1"/>
</dbReference>
<dbReference type="SUPFAM" id="SSF46894">
    <property type="entry name" value="C-terminal effector domain of the bipartite response regulators"/>
    <property type="match status" value="1"/>
</dbReference>
<evidence type="ECO:0000259" key="4">
    <source>
        <dbReference type="PROSITE" id="PS50043"/>
    </source>
</evidence>
<evidence type="ECO:0000256" key="3">
    <source>
        <dbReference type="ARBA" id="ARBA00023163"/>
    </source>
</evidence>
<dbReference type="PRINTS" id="PR00038">
    <property type="entry name" value="HTHLUXR"/>
</dbReference>
<protein>
    <submittedName>
        <fullName evidence="5">Helix-turn-helix domain-containing protein</fullName>
    </submittedName>
</protein>
<dbReference type="PROSITE" id="PS50043">
    <property type="entry name" value="HTH_LUXR_2"/>
    <property type="match status" value="1"/>
</dbReference>
<organism evidence="5 6">
    <name type="scientific">Citrobacter sedlakii</name>
    <dbReference type="NCBI Taxonomy" id="67826"/>
    <lineage>
        <taxon>Bacteria</taxon>
        <taxon>Pseudomonadati</taxon>
        <taxon>Pseudomonadota</taxon>
        <taxon>Gammaproteobacteria</taxon>
        <taxon>Enterobacterales</taxon>
        <taxon>Enterobacteriaceae</taxon>
        <taxon>Citrobacter</taxon>
        <taxon>Citrobacter freundii complex</taxon>
    </lineage>
</organism>
<reference evidence="5 6" key="1">
    <citation type="submission" date="2020-11" db="EMBL/GenBank/DDBJ databases">
        <title>Enhanced detection system for hospital associated transmission using whole genome sequencing surveillance.</title>
        <authorList>
            <person name="Harrison L.H."/>
            <person name="Van Tyne D."/>
            <person name="Marsh J.W."/>
            <person name="Griffith M.P."/>
            <person name="Snyder D.J."/>
            <person name="Cooper V.S."/>
            <person name="Mustapha M."/>
        </authorList>
    </citation>
    <scope>NUCLEOTIDE SEQUENCE [LARGE SCALE GENOMIC DNA]</scope>
    <source>
        <strain evidence="5 6">CB00117</strain>
    </source>
</reference>
<keyword evidence="1" id="KW-0805">Transcription regulation</keyword>
<accession>A0ABS0ZVJ0</accession>
<keyword evidence="6" id="KW-1185">Reference proteome</keyword>
<dbReference type="SMART" id="SM00421">
    <property type="entry name" value="HTH_LUXR"/>
    <property type="match status" value="1"/>
</dbReference>
<dbReference type="Gene3D" id="1.10.10.10">
    <property type="entry name" value="Winged helix-like DNA-binding domain superfamily/Winged helix DNA-binding domain"/>
    <property type="match status" value="1"/>
</dbReference>
<dbReference type="PANTHER" id="PTHR44688:SF16">
    <property type="entry name" value="DNA-BINDING TRANSCRIPTIONAL ACTIVATOR DEVR_DOSR"/>
    <property type="match status" value="1"/>
</dbReference>
<evidence type="ECO:0000313" key="5">
    <source>
        <dbReference type="EMBL" id="MBJ8382837.1"/>
    </source>
</evidence>